<feature type="chain" id="PRO_5046242831" evidence="1">
    <location>
        <begin position="27"/>
        <end position="307"/>
    </location>
</feature>
<dbReference type="PANTHER" id="PTHR40590">
    <property type="entry name" value="CYTOPLASMIC PROTEIN-RELATED"/>
    <property type="match status" value="1"/>
</dbReference>
<sequence length="307" mass="34478">MTIFTHTLTATRSWVLGLAWFVCACAAVEPATTNHTPETSGPAIWRVADDDTEVFLFGTIHLLPKTLAWQTEKLEDTLLTSDIVYLEAIPEDVTLDDQRLYGQLAKAEPGKLLSDLLSEEDYARLEIAADELGLPFAKLNGQRAWQVSILFGRMALERLDFDARYGSEAWIQDLIDNKDIEKRALEGSMVVPVGLASLPDETQLEFLMQSVDEIPDLKEEFSELIAVWAAGDAESLDASTMQNMREMLPDVYEILIVERNKDWRDTILHLLNTERGRIFIAVGAGHLSGPDSLVRLLEEKKLTVTRF</sequence>
<protein>
    <submittedName>
        <fullName evidence="2">TraB/GumN family protein</fullName>
    </submittedName>
</protein>
<evidence type="ECO:0000256" key="1">
    <source>
        <dbReference type="SAM" id="SignalP"/>
    </source>
</evidence>
<evidence type="ECO:0000313" key="2">
    <source>
        <dbReference type="EMBL" id="MFC6198251.1"/>
    </source>
</evidence>
<accession>A0ABW1S9M6</accession>
<name>A0ABW1S9M6_9PROT</name>
<comment type="caution">
    <text evidence="2">The sequence shown here is derived from an EMBL/GenBank/DDBJ whole genome shotgun (WGS) entry which is preliminary data.</text>
</comment>
<dbReference type="RefSeq" id="WP_377378327.1">
    <property type="nucleotide sequence ID" value="NZ_JBHSSW010000009.1"/>
</dbReference>
<proteinExistence type="predicted"/>
<gene>
    <name evidence="2" type="ORF">ACFQDM_09180</name>
</gene>
<dbReference type="Proteomes" id="UP001596303">
    <property type="component" value="Unassembled WGS sequence"/>
</dbReference>
<dbReference type="EMBL" id="JBHSSW010000009">
    <property type="protein sequence ID" value="MFC6198251.1"/>
    <property type="molecule type" value="Genomic_DNA"/>
</dbReference>
<dbReference type="Pfam" id="PF01963">
    <property type="entry name" value="TraB_PrgY_gumN"/>
    <property type="match status" value="1"/>
</dbReference>
<dbReference type="PANTHER" id="PTHR40590:SF1">
    <property type="entry name" value="CYTOPLASMIC PROTEIN"/>
    <property type="match status" value="1"/>
</dbReference>
<organism evidence="2 3">
    <name type="scientific">Ponticaulis profundi</name>
    <dbReference type="NCBI Taxonomy" id="2665222"/>
    <lineage>
        <taxon>Bacteria</taxon>
        <taxon>Pseudomonadati</taxon>
        <taxon>Pseudomonadota</taxon>
        <taxon>Alphaproteobacteria</taxon>
        <taxon>Hyphomonadales</taxon>
        <taxon>Hyphomonadaceae</taxon>
        <taxon>Ponticaulis</taxon>
    </lineage>
</organism>
<dbReference type="InterPro" id="IPR047111">
    <property type="entry name" value="YbaP-like"/>
</dbReference>
<keyword evidence="1" id="KW-0732">Signal</keyword>
<dbReference type="InterPro" id="IPR002816">
    <property type="entry name" value="TraB/PrgY/GumN_fam"/>
</dbReference>
<dbReference type="CDD" id="cd14789">
    <property type="entry name" value="Tiki"/>
    <property type="match status" value="1"/>
</dbReference>
<feature type="signal peptide" evidence="1">
    <location>
        <begin position="1"/>
        <end position="26"/>
    </location>
</feature>
<evidence type="ECO:0000313" key="3">
    <source>
        <dbReference type="Proteomes" id="UP001596303"/>
    </source>
</evidence>
<reference evidence="3" key="1">
    <citation type="journal article" date="2019" name="Int. J. Syst. Evol. Microbiol.">
        <title>The Global Catalogue of Microorganisms (GCM) 10K type strain sequencing project: providing services to taxonomists for standard genome sequencing and annotation.</title>
        <authorList>
            <consortium name="The Broad Institute Genomics Platform"/>
            <consortium name="The Broad Institute Genome Sequencing Center for Infectious Disease"/>
            <person name="Wu L."/>
            <person name="Ma J."/>
        </authorList>
    </citation>
    <scope>NUCLEOTIDE SEQUENCE [LARGE SCALE GENOMIC DNA]</scope>
    <source>
        <strain evidence="3">CGMCC-1.15741</strain>
    </source>
</reference>
<keyword evidence="3" id="KW-1185">Reference proteome</keyword>